<evidence type="ECO:0000313" key="12">
    <source>
        <dbReference type="EMBL" id="SMB23542.1"/>
    </source>
</evidence>
<evidence type="ECO:0000256" key="6">
    <source>
        <dbReference type="ARBA" id="ARBA00029447"/>
    </source>
</evidence>
<evidence type="ECO:0000256" key="1">
    <source>
        <dbReference type="ARBA" id="ARBA00004141"/>
    </source>
</evidence>
<dbReference type="GO" id="GO:0006935">
    <property type="term" value="P:chemotaxis"/>
    <property type="evidence" value="ECO:0007669"/>
    <property type="project" value="InterPro"/>
</dbReference>
<evidence type="ECO:0000256" key="3">
    <source>
        <dbReference type="ARBA" id="ARBA00022989"/>
    </source>
</evidence>
<keyword evidence="13" id="KW-1185">Reference proteome</keyword>
<dbReference type="SUPFAM" id="SSF58104">
    <property type="entry name" value="Methyl-accepting chemotaxis protein (MCP) signaling domain"/>
    <property type="match status" value="1"/>
</dbReference>
<dbReference type="Pfam" id="PF13675">
    <property type="entry name" value="PilJ"/>
    <property type="match status" value="1"/>
</dbReference>
<evidence type="ECO:0000256" key="8">
    <source>
        <dbReference type="SAM" id="MobiDB-lite"/>
    </source>
</evidence>
<organism evidence="12 13">
    <name type="scientific">Sterolibacterium denitrificans</name>
    <dbReference type="NCBI Taxonomy" id="157592"/>
    <lineage>
        <taxon>Bacteria</taxon>
        <taxon>Pseudomonadati</taxon>
        <taxon>Pseudomonadota</taxon>
        <taxon>Betaproteobacteria</taxon>
        <taxon>Nitrosomonadales</taxon>
        <taxon>Sterolibacteriaceae</taxon>
        <taxon>Sterolibacterium</taxon>
    </lineage>
</organism>
<proteinExistence type="inferred from homology"/>
<feature type="transmembrane region" description="Helical" evidence="9">
    <location>
        <begin position="62"/>
        <end position="85"/>
    </location>
</feature>
<dbReference type="Proteomes" id="UP000242886">
    <property type="component" value="Chromosome SDENCHOL"/>
</dbReference>
<dbReference type="InterPro" id="IPR004089">
    <property type="entry name" value="MCPsignal_dom"/>
</dbReference>
<dbReference type="InterPro" id="IPR003660">
    <property type="entry name" value="HAMP_dom"/>
</dbReference>
<reference evidence="12" key="1">
    <citation type="submission" date="2017-03" db="EMBL/GenBank/DDBJ databases">
        <authorList>
            <consortium name="AG Boll"/>
        </authorList>
    </citation>
    <scope>NUCLEOTIDE SEQUENCE [LARGE SCALE GENOMIC DNA]</scope>
    <source>
        <strain evidence="12">Chol</strain>
    </source>
</reference>
<comment type="similarity">
    <text evidence="6">Belongs to the methyl-accepting chemotaxis (MCP) protein family.</text>
</comment>
<evidence type="ECO:0000256" key="5">
    <source>
        <dbReference type="ARBA" id="ARBA00023224"/>
    </source>
</evidence>
<evidence type="ECO:0000256" key="2">
    <source>
        <dbReference type="ARBA" id="ARBA00022692"/>
    </source>
</evidence>
<dbReference type="PRINTS" id="PR00260">
    <property type="entry name" value="CHEMTRNSDUCR"/>
</dbReference>
<dbReference type="GO" id="GO:0004888">
    <property type="term" value="F:transmembrane signaling receptor activity"/>
    <property type="evidence" value="ECO:0007669"/>
    <property type="project" value="InterPro"/>
</dbReference>
<feature type="domain" description="HAMP" evidence="11">
    <location>
        <begin position="433"/>
        <end position="484"/>
    </location>
</feature>
<evidence type="ECO:0000259" key="10">
    <source>
        <dbReference type="PROSITE" id="PS50111"/>
    </source>
</evidence>
<keyword evidence="2 9" id="KW-0812">Transmembrane</keyword>
<keyword evidence="3 9" id="KW-1133">Transmembrane helix</keyword>
<dbReference type="SMART" id="SM00283">
    <property type="entry name" value="MA"/>
    <property type="match status" value="1"/>
</dbReference>
<keyword evidence="4 9" id="KW-0472">Membrane</keyword>
<dbReference type="GO" id="GO:0016020">
    <property type="term" value="C:membrane"/>
    <property type="evidence" value="ECO:0007669"/>
    <property type="project" value="UniProtKB-SubCell"/>
</dbReference>
<feature type="region of interest" description="Disordered" evidence="8">
    <location>
        <begin position="406"/>
        <end position="433"/>
    </location>
</feature>
<comment type="subcellular location">
    <subcellularLocation>
        <location evidence="1">Membrane</location>
        <topology evidence="1">Multi-pass membrane protein</topology>
    </subcellularLocation>
</comment>
<evidence type="ECO:0000259" key="11">
    <source>
        <dbReference type="PROSITE" id="PS50885"/>
    </source>
</evidence>
<dbReference type="CDD" id="cd11386">
    <property type="entry name" value="MCP_signal"/>
    <property type="match status" value="1"/>
</dbReference>
<dbReference type="InterPro" id="IPR004090">
    <property type="entry name" value="Chemotax_Me-accpt_rcpt"/>
</dbReference>
<dbReference type="EMBL" id="LT837803">
    <property type="protein sequence ID" value="SMB23542.1"/>
    <property type="molecule type" value="Genomic_DNA"/>
</dbReference>
<dbReference type="AlphaFoldDB" id="A0A7Z7HQ09"/>
<dbReference type="PROSITE" id="PS50885">
    <property type="entry name" value="HAMP"/>
    <property type="match status" value="1"/>
</dbReference>
<dbReference type="InterPro" id="IPR029095">
    <property type="entry name" value="NarX-like_N"/>
</dbReference>
<evidence type="ECO:0000256" key="7">
    <source>
        <dbReference type="PROSITE-ProRule" id="PRU00284"/>
    </source>
</evidence>
<evidence type="ECO:0000313" key="13">
    <source>
        <dbReference type="Proteomes" id="UP000242886"/>
    </source>
</evidence>
<dbReference type="OrthoDB" id="9177152at2"/>
<dbReference type="Pfam" id="PF00015">
    <property type="entry name" value="MCPsignal"/>
    <property type="match status" value="1"/>
</dbReference>
<evidence type="ECO:0000256" key="4">
    <source>
        <dbReference type="ARBA" id="ARBA00023136"/>
    </source>
</evidence>
<sequence>MAFNLKLPFARKKTPADAAPYDPLGETVVIGQAPRAAPSSSPASGVLQRGLPGIGAGRLSTLWQLVVLGMLLILLFGFAAFSLWFSVRDAGHGAAYVGATGELQMLAQRIGDALPRALQGEPAAFKELALARGKYVSRLDALRQGGDVGVATVPPTRSASVEPLLDEVAKRWARVDRQVMLLRGQEKALVALGQALGLIRQKNMEAQALVEELAKPGATAGAGESLIVSRLSMLGQRIEKNANFMVMPVTALDGSDDADADAADPDALLQLDEDLETFRNLQVTLLESGGAVRMARARIAAARDGAPRTLTELEDLFTPQQVALSTVLDQRQQYAAARQAVAAALADNRQLLAATGQLLNAYGKEAAASSLNQRLTPTIVTTLLAVILVLLMAKVYTDDAARRRQEAERQHREAERQRRDAERQQRDAEAERNATQEAILRLMNEMGDLADGDLTVRATVTESITGAIADSVNYTIEELSVLVKRINETAGGVAHASDNAQSISSRLLEATERQSHKITEAGDAVLGMAGSMDQVSSHALESSQVARHSVEAAQKGAAAVTNSIKGMNEIRDQIQETSKRIKRLGESSQEIGEIVELISDITEQTNVLALNAAIQAASAGEAGRGFSVVAEEVQRLAERSGEATKQIAAIVKTIQTDTHNAVQAMENSTRNVVEGTVLSDAAGQALTEISQVSDNLARLIEDISRDTQKQADSAKQVAESMQEILQITEQTTAGTKQTASSISELSLLAGELKASVAGFKV</sequence>
<accession>A0A7Z7HQ09</accession>
<gene>
    <name evidence="12" type="ORF">SDENCHOL_10862</name>
</gene>
<keyword evidence="5 7" id="KW-0807">Transducer</keyword>
<feature type="domain" description="Methyl-accepting transducer" evidence="10">
    <location>
        <begin position="489"/>
        <end position="725"/>
    </location>
</feature>
<dbReference type="PROSITE" id="PS50111">
    <property type="entry name" value="CHEMOTAXIS_TRANSDUC_2"/>
    <property type="match status" value="1"/>
</dbReference>
<dbReference type="Gene3D" id="1.10.287.950">
    <property type="entry name" value="Methyl-accepting chemotaxis protein"/>
    <property type="match status" value="1"/>
</dbReference>
<dbReference type="PANTHER" id="PTHR32089">
    <property type="entry name" value="METHYL-ACCEPTING CHEMOTAXIS PROTEIN MCPB"/>
    <property type="match status" value="1"/>
</dbReference>
<dbReference type="PANTHER" id="PTHR32089:SF119">
    <property type="entry name" value="METHYL-ACCEPTING CHEMOTAXIS PROTEIN CTPL"/>
    <property type="match status" value="1"/>
</dbReference>
<evidence type="ECO:0000256" key="9">
    <source>
        <dbReference type="SAM" id="Phobius"/>
    </source>
</evidence>
<dbReference type="RefSeq" id="WP_083522885.1">
    <property type="nucleotide sequence ID" value="NZ_LFZK01000002.1"/>
</dbReference>
<dbReference type="GO" id="GO:0007165">
    <property type="term" value="P:signal transduction"/>
    <property type="evidence" value="ECO:0007669"/>
    <property type="project" value="UniProtKB-KW"/>
</dbReference>
<name>A0A7Z7HQ09_9PROT</name>
<protein>
    <submittedName>
        <fullName evidence="12">Methyl-accepting chemotaxis protein</fullName>
    </submittedName>
</protein>